<comment type="caution">
    <text evidence="5">The sequence shown here is derived from an EMBL/GenBank/DDBJ whole genome shotgun (WGS) entry which is preliminary data.</text>
</comment>
<dbReference type="STRING" id="70448.A0A090M903"/>
<dbReference type="PANTHER" id="PTHR46749:SF1">
    <property type="entry name" value="COMPLEX III ASSEMBLY FACTOR LYRM7"/>
    <property type="match status" value="1"/>
</dbReference>
<comment type="subcellular location">
    <subcellularLocation>
        <location evidence="1">Mitochondrion matrix</location>
    </subcellularLocation>
</comment>
<organism evidence="5 6">
    <name type="scientific">Ostreococcus tauri</name>
    <name type="common">Marine green alga</name>
    <dbReference type="NCBI Taxonomy" id="70448"/>
    <lineage>
        <taxon>Eukaryota</taxon>
        <taxon>Viridiplantae</taxon>
        <taxon>Chlorophyta</taxon>
        <taxon>Mamiellophyceae</taxon>
        <taxon>Mamiellales</taxon>
        <taxon>Bathycoccaceae</taxon>
        <taxon>Ostreococcus</taxon>
    </lineage>
</organism>
<dbReference type="InterPro" id="IPR045298">
    <property type="entry name" value="Complex1_LYR_LYRM7"/>
</dbReference>
<dbReference type="InParanoid" id="A0A090M903"/>
<reference evidence="5 6" key="2">
    <citation type="journal article" date="2014" name="BMC Genomics">
        <title>An improved genome of the model marine alga Ostreococcus tauri unfolds by assessing Illumina de novo assemblies.</title>
        <authorList>
            <person name="Blanc-Mathieu R."/>
            <person name="Verhelst B."/>
            <person name="Derelle E."/>
            <person name="Rombauts S."/>
            <person name="Bouget F.Y."/>
            <person name="Carre I."/>
            <person name="Chateau A."/>
            <person name="Eyre-Walker A."/>
            <person name="Grimsley N."/>
            <person name="Moreau H."/>
            <person name="Piegu B."/>
            <person name="Rivals E."/>
            <person name="Schackwitz W."/>
            <person name="Van de Peer Y."/>
            <person name="Piganeau G."/>
        </authorList>
    </citation>
    <scope>NUCLEOTIDE SEQUENCE [LARGE SCALE GENOMIC DNA]</scope>
    <source>
        <strain evidence="6">OTTH 0595 / CCAP 157/2 / RCC745</strain>
    </source>
</reference>
<dbReference type="RefSeq" id="XP_022839369.1">
    <property type="nucleotide sequence ID" value="XM_022983733.1"/>
</dbReference>
<keyword evidence="2" id="KW-0496">Mitochondrion</keyword>
<feature type="region of interest" description="Disordered" evidence="4">
    <location>
        <begin position="89"/>
        <end position="110"/>
    </location>
</feature>
<dbReference type="GO" id="GO:0034551">
    <property type="term" value="P:mitochondrial respiratory chain complex III assembly"/>
    <property type="evidence" value="ECO:0007669"/>
    <property type="project" value="InterPro"/>
</dbReference>
<dbReference type="GO" id="GO:0044183">
    <property type="term" value="F:protein folding chaperone"/>
    <property type="evidence" value="ECO:0007669"/>
    <property type="project" value="TreeGrafter"/>
</dbReference>
<evidence type="ECO:0000256" key="1">
    <source>
        <dbReference type="ARBA" id="ARBA00004305"/>
    </source>
</evidence>
<dbReference type="EMBL" id="CAID01000007">
    <property type="protein sequence ID" value="CEF98609.1"/>
    <property type="molecule type" value="Genomic_DNA"/>
</dbReference>
<dbReference type="InterPro" id="IPR050435">
    <property type="entry name" value="MZM1/LYRM7"/>
</dbReference>
<dbReference type="PANTHER" id="PTHR46749">
    <property type="entry name" value="COMPLEX III ASSEMBLY FACTOR LYRM7"/>
    <property type="match status" value="1"/>
</dbReference>
<gene>
    <name evidence="5" type="ORF">OT_ostta07g00990</name>
</gene>
<proteinExistence type="predicted"/>
<reference evidence="6" key="1">
    <citation type="journal article" date="2006" name="Proc. Natl. Acad. Sci. U.S.A.">
        <title>Genome analysis of the smallest free-living eukaryote Ostreococcus tauri unveils many unique features.</title>
        <authorList>
            <person name="Derelle E."/>
            <person name="Ferraz C."/>
            <person name="Rombauts S."/>
            <person name="Rouze P."/>
            <person name="Worden A.Z."/>
            <person name="Robbens S."/>
            <person name="Partensky F."/>
            <person name="Degroeve S."/>
            <person name="Echeynie S."/>
            <person name="Cooke R."/>
            <person name="Saeys Y."/>
            <person name="Wuyts J."/>
            <person name="Jabbari K."/>
            <person name="Bowler C."/>
            <person name="Panaud O."/>
            <person name="Piegu B."/>
            <person name="Ball S.G."/>
            <person name="Ral J.-P."/>
            <person name="Bouget F.-Y."/>
            <person name="Piganeau G."/>
            <person name="De Baets B."/>
            <person name="Picard A."/>
            <person name="Delseny M."/>
            <person name="Demaille J."/>
            <person name="Van de Peer Y."/>
            <person name="Moreau H."/>
        </authorList>
    </citation>
    <scope>NUCLEOTIDE SEQUENCE [LARGE SCALE GENOMIC DNA]</scope>
    <source>
        <strain evidence="6">OTTH 0595 / CCAP 157/2 / RCC745</strain>
    </source>
</reference>
<name>A0A090M903_OSTTA</name>
<evidence type="ECO:0000256" key="4">
    <source>
        <dbReference type="SAM" id="MobiDB-lite"/>
    </source>
</evidence>
<dbReference type="CDD" id="cd20267">
    <property type="entry name" value="Complex1_LYR_LYRM7"/>
    <property type="match status" value="1"/>
</dbReference>
<dbReference type="GeneID" id="34945958"/>
<dbReference type="FunCoup" id="A0A090M903">
    <property type="interactions" value="233"/>
</dbReference>
<dbReference type="Proteomes" id="UP000009170">
    <property type="component" value="Unassembled WGS sequence"/>
</dbReference>
<protein>
    <submittedName>
        <fullName evidence="5">Unnamed product</fullName>
    </submittedName>
</protein>
<evidence type="ECO:0000256" key="2">
    <source>
        <dbReference type="ARBA" id="ARBA00023128"/>
    </source>
</evidence>
<evidence type="ECO:0000313" key="6">
    <source>
        <dbReference type="Proteomes" id="UP000009170"/>
    </source>
</evidence>
<keyword evidence="6" id="KW-1185">Reference proteome</keyword>
<dbReference type="GO" id="GO:0005759">
    <property type="term" value="C:mitochondrial matrix"/>
    <property type="evidence" value="ECO:0007669"/>
    <property type="project" value="UniProtKB-SubCell"/>
</dbReference>
<keyword evidence="3" id="KW-0143">Chaperone</keyword>
<sequence>MSTARGAFRALMRARARAFDGDARALDAARVEIRARFEEARDADEARASAMIREANDAARFIRENVVQARREEEDGTFKMAVEARHAEGLTIERADGRDDGGCGSAKKET</sequence>
<accession>A0A090M903</accession>
<dbReference type="KEGG" id="ota:OT_ostta07g00990"/>
<evidence type="ECO:0000256" key="3">
    <source>
        <dbReference type="ARBA" id="ARBA00023186"/>
    </source>
</evidence>
<dbReference type="AlphaFoldDB" id="A0A090M903"/>
<evidence type="ECO:0000313" key="5">
    <source>
        <dbReference type="EMBL" id="CEF98609.1"/>
    </source>
</evidence>